<protein>
    <recommendedName>
        <fullName evidence="4">PEP-CTERM sorting domain-containing protein</fullName>
    </recommendedName>
</protein>
<dbReference type="EMBL" id="JAFKCZ010000004">
    <property type="protein sequence ID" value="MBN7796008.1"/>
    <property type="molecule type" value="Genomic_DNA"/>
</dbReference>
<dbReference type="Proteomes" id="UP000664303">
    <property type="component" value="Unassembled WGS sequence"/>
</dbReference>
<comment type="caution">
    <text evidence="2">The sequence shown here is derived from an EMBL/GenBank/DDBJ whole genome shotgun (WGS) entry which is preliminary data.</text>
</comment>
<keyword evidence="1" id="KW-0732">Signal</keyword>
<feature type="signal peptide" evidence="1">
    <location>
        <begin position="1"/>
        <end position="25"/>
    </location>
</feature>
<dbReference type="RefSeq" id="WP_206559458.1">
    <property type="nucleotide sequence ID" value="NZ_JAFKCZ010000004.1"/>
</dbReference>
<dbReference type="AlphaFoldDB" id="A0A939ILI3"/>
<reference evidence="2" key="1">
    <citation type="submission" date="2021-02" db="EMBL/GenBank/DDBJ databases">
        <title>PHA producing bacteria isolated from coastal sediment in Guangdong, Shenzhen.</title>
        <authorList>
            <person name="Zheng W."/>
            <person name="Yu S."/>
            <person name="Huang Y."/>
        </authorList>
    </citation>
    <scope>NUCLEOTIDE SEQUENCE</scope>
    <source>
        <strain evidence="2">TN14-10</strain>
    </source>
</reference>
<name>A0A939ILI3_9GAMM</name>
<sequence length="293" mass="30625">MRLNLTFLTGLAAASLSLGSANLQASLLTGDGACTTDSVHITSVSETGSGNSIFSGTPGIAATACAGMFAGANDDAQGGSNPDPNIGQLGDGFMNGQVIKGSSFDYFNFISPADLQDRDGDGNATDPGWVHLAHVDGEGNTAYSTMGEDGNELYLGDILNFAFCLTGPECSGTGGTWSLDVSEDSFELVTDILGPNAFDHLTFVFKAGSNLAVYDFDFTQLANGTLGINFTTAYSFEGTWNTGDFTNHKGNAQAISHMSVWARDPALPTRDIPLPSSLLLLMAGGLMLVMRRR</sequence>
<organism evidence="2 3">
    <name type="scientific">Parahaliea mediterranea</name>
    <dbReference type="NCBI Taxonomy" id="651086"/>
    <lineage>
        <taxon>Bacteria</taxon>
        <taxon>Pseudomonadati</taxon>
        <taxon>Pseudomonadota</taxon>
        <taxon>Gammaproteobacteria</taxon>
        <taxon>Cellvibrionales</taxon>
        <taxon>Halieaceae</taxon>
        <taxon>Parahaliea</taxon>
    </lineage>
</organism>
<evidence type="ECO:0000313" key="3">
    <source>
        <dbReference type="Proteomes" id="UP000664303"/>
    </source>
</evidence>
<evidence type="ECO:0008006" key="4">
    <source>
        <dbReference type="Google" id="ProtNLM"/>
    </source>
</evidence>
<evidence type="ECO:0000256" key="1">
    <source>
        <dbReference type="SAM" id="SignalP"/>
    </source>
</evidence>
<proteinExistence type="predicted"/>
<keyword evidence="3" id="KW-1185">Reference proteome</keyword>
<gene>
    <name evidence="2" type="ORF">JYP50_05380</name>
</gene>
<evidence type="ECO:0000313" key="2">
    <source>
        <dbReference type="EMBL" id="MBN7796008.1"/>
    </source>
</evidence>
<feature type="chain" id="PRO_5037095512" description="PEP-CTERM sorting domain-containing protein" evidence="1">
    <location>
        <begin position="26"/>
        <end position="293"/>
    </location>
</feature>
<accession>A0A939ILI3</accession>